<proteinExistence type="predicted"/>
<evidence type="ECO:0000256" key="2">
    <source>
        <dbReference type="SAM" id="Phobius"/>
    </source>
</evidence>
<name>A0A8H6NS91_9PEZI</name>
<dbReference type="EMBL" id="WIGO01000003">
    <property type="protein sequence ID" value="KAF6841494.1"/>
    <property type="molecule type" value="Genomic_DNA"/>
</dbReference>
<keyword evidence="4" id="KW-1185">Reference proteome</keyword>
<evidence type="ECO:0000313" key="3">
    <source>
        <dbReference type="EMBL" id="KAF6841494.1"/>
    </source>
</evidence>
<dbReference type="InterPro" id="IPR021514">
    <property type="entry name" value="DUF3176"/>
</dbReference>
<dbReference type="AlphaFoldDB" id="A0A8H6NS91"/>
<comment type="caution">
    <text evidence="3">The sequence shown here is derived from an EMBL/GenBank/DDBJ whole genome shotgun (WGS) entry which is preliminary data.</text>
</comment>
<feature type="transmembrane region" description="Helical" evidence="2">
    <location>
        <begin position="155"/>
        <end position="175"/>
    </location>
</feature>
<gene>
    <name evidence="3" type="ORF">CPLU01_00625</name>
</gene>
<feature type="transmembrane region" description="Helical" evidence="2">
    <location>
        <begin position="98"/>
        <end position="120"/>
    </location>
</feature>
<reference evidence="3" key="1">
    <citation type="journal article" date="2020" name="Phytopathology">
        <title>Genome Sequence Resources of Colletotrichum truncatum, C. plurivorum, C. musicola, and C. sojae: Four Species Pathogenic to Soybean (Glycine max).</title>
        <authorList>
            <person name="Rogerio F."/>
            <person name="Boufleur T.R."/>
            <person name="Ciampi-Guillardi M."/>
            <person name="Sukno S.A."/>
            <person name="Thon M.R."/>
            <person name="Massola Junior N.S."/>
            <person name="Baroncelli R."/>
        </authorList>
    </citation>
    <scope>NUCLEOTIDE SEQUENCE</scope>
    <source>
        <strain evidence="3">LFN00145</strain>
    </source>
</reference>
<dbReference type="Pfam" id="PF11374">
    <property type="entry name" value="DUF3176"/>
    <property type="match status" value="1"/>
</dbReference>
<dbReference type="PANTHER" id="PTHR35394:SF5">
    <property type="entry name" value="DUF3176 DOMAIN-CONTAINING PROTEIN"/>
    <property type="match status" value="1"/>
</dbReference>
<sequence>MPRPSRGAFIKRKPVASARSEEQTPLDPETAAHDEPVKVSQTTAQGRAIKAFHWWWWWEIAAAVLSITSMCLIIAVLFRVQDTKLADWPWEIQPSFVISILTTISKTAMMVPIASCISQLKWRHMQLRPRPLNHLQVFDDASRGPWGSAIMAWKLPFQSFLGWALALVTIVALGIEPSAQNILDFPSRDWNVTDEDGFMAEMGKADNYFSKGFLQLPGNNCKLAIGYGLLVFWF</sequence>
<keyword evidence="2" id="KW-1133">Transmembrane helix</keyword>
<keyword evidence="2" id="KW-0812">Transmembrane</keyword>
<evidence type="ECO:0000313" key="4">
    <source>
        <dbReference type="Proteomes" id="UP000654918"/>
    </source>
</evidence>
<protein>
    <submittedName>
        <fullName evidence="3">Uncharacterized protein</fullName>
    </submittedName>
</protein>
<evidence type="ECO:0000256" key="1">
    <source>
        <dbReference type="SAM" id="MobiDB-lite"/>
    </source>
</evidence>
<feature type="region of interest" description="Disordered" evidence="1">
    <location>
        <begin position="1"/>
        <end position="37"/>
    </location>
</feature>
<dbReference type="PANTHER" id="PTHR35394">
    <property type="entry name" value="DUF3176 DOMAIN-CONTAINING PROTEIN"/>
    <property type="match status" value="1"/>
</dbReference>
<accession>A0A8H6NS91</accession>
<organism evidence="3 4">
    <name type="scientific">Colletotrichum plurivorum</name>
    <dbReference type="NCBI Taxonomy" id="2175906"/>
    <lineage>
        <taxon>Eukaryota</taxon>
        <taxon>Fungi</taxon>
        <taxon>Dikarya</taxon>
        <taxon>Ascomycota</taxon>
        <taxon>Pezizomycotina</taxon>
        <taxon>Sordariomycetes</taxon>
        <taxon>Hypocreomycetidae</taxon>
        <taxon>Glomerellales</taxon>
        <taxon>Glomerellaceae</taxon>
        <taxon>Colletotrichum</taxon>
        <taxon>Colletotrichum orchidearum species complex</taxon>
    </lineage>
</organism>
<feature type="transmembrane region" description="Helical" evidence="2">
    <location>
        <begin position="55"/>
        <end position="78"/>
    </location>
</feature>
<keyword evidence="2" id="KW-0472">Membrane</keyword>
<dbReference type="Proteomes" id="UP000654918">
    <property type="component" value="Unassembled WGS sequence"/>
</dbReference>